<gene>
    <name evidence="1" type="ORF">FHQ07_03680</name>
</gene>
<name>A0A5B7ZMG0_9GAMM</name>
<dbReference type="KEGG" id="thes:FHQ07_03680"/>
<keyword evidence="2" id="KW-1185">Reference proteome</keyword>
<dbReference type="EMBL" id="CP040871">
    <property type="protein sequence ID" value="QDA56474.1"/>
    <property type="molecule type" value="Genomic_DNA"/>
</dbReference>
<reference evidence="1 2" key="1">
    <citation type="submission" date="2019-06" db="EMBL/GenBank/DDBJ databases">
        <title>Thermomonas aquatica sp. nov., isolated from an industrial wastewater treatment plant.</title>
        <authorList>
            <person name="Jeon J.H."/>
            <person name="Park D.-S."/>
        </authorList>
    </citation>
    <scope>NUCLEOTIDE SEQUENCE [LARGE SCALE GENOMIC DNA]</scope>
    <source>
        <strain evidence="1 2">SY21</strain>
    </source>
</reference>
<organism evidence="1 2">
    <name type="scientific">Thermomonas aquatica</name>
    <dbReference type="NCBI Taxonomy" id="2202149"/>
    <lineage>
        <taxon>Bacteria</taxon>
        <taxon>Pseudomonadati</taxon>
        <taxon>Pseudomonadota</taxon>
        <taxon>Gammaproteobacteria</taxon>
        <taxon>Lysobacterales</taxon>
        <taxon>Lysobacteraceae</taxon>
        <taxon>Thermomonas</taxon>
    </lineage>
</organism>
<evidence type="ECO:0000313" key="2">
    <source>
        <dbReference type="Proteomes" id="UP000308149"/>
    </source>
</evidence>
<sequence>MNYAADDYVLGSLLTNARSTGQTHYFIDFVTREASKIFEQPPFTFVFDGYMKMFWDNVTLQGSDPSLVSTARLELDFDLSQTRPSRYANVLESPYVCTLELRDDRGVDYSHSVRDWWFPEPLPHQVGFRGFIHRIWSRLVG</sequence>
<dbReference type="RefSeq" id="WP_139715402.1">
    <property type="nucleotide sequence ID" value="NZ_CP040871.1"/>
</dbReference>
<proteinExistence type="predicted"/>
<evidence type="ECO:0000313" key="1">
    <source>
        <dbReference type="EMBL" id="QDA56474.1"/>
    </source>
</evidence>
<accession>A0A5B7ZMG0</accession>
<dbReference type="Proteomes" id="UP000308149">
    <property type="component" value="Chromosome"/>
</dbReference>
<protein>
    <submittedName>
        <fullName evidence="1">Uncharacterized protein</fullName>
    </submittedName>
</protein>
<dbReference type="AlphaFoldDB" id="A0A5B7ZMG0"/>
<dbReference type="OrthoDB" id="825277at2"/>